<dbReference type="SMART" id="SM00966">
    <property type="entry name" value="SpoVT_AbrB"/>
    <property type="match status" value="1"/>
</dbReference>
<protein>
    <submittedName>
        <fullName evidence="3">Transition state regulatory protein AbrB</fullName>
    </submittedName>
</protein>
<comment type="caution">
    <text evidence="3">The sequence shown here is derived from an EMBL/GenBank/DDBJ whole genome shotgun (WGS) entry which is preliminary data.</text>
</comment>
<dbReference type="InterPro" id="IPR037914">
    <property type="entry name" value="SpoVT-AbrB_sf"/>
</dbReference>
<evidence type="ECO:0000256" key="1">
    <source>
        <dbReference type="PROSITE-ProRule" id="PRU01076"/>
    </source>
</evidence>
<dbReference type="Proteomes" id="UP001139263">
    <property type="component" value="Unassembled WGS sequence"/>
</dbReference>
<dbReference type="InterPro" id="IPR052731">
    <property type="entry name" value="B_subtilis_Trans_State_Reg"/>
</dbReference>
<reference evidence="3" key="1">
    <citation type="submission" date="2022-03" db="EMBL/GenBank/DDBJ databases">
        <title>Draft Genome Sequence of Firmicute Strain S0AB, a Heterotrophic Iron/Sulfur-Oxidizing Extreme Acidophile.</title>
        <authorList>
            <person name="Vergara E."/>
            <person name="Pakostova E."/>
            <person name="Johnson D.B."/>
            <person name="Holmes D.S."/>
        </authorList>
    </citation>
    <scope>NUCLEOTIDE SEQUENCE</scope>
    <source>
        <strain evidence="3">S0AB</strain>
    </source>
</reference>
<name>A0A9X2ACM2_9BACL</name>
<sequence>MKITGMSRPLDALGRVVIPKELRKTLGLEPGDPIEVFYDEIGQVILRKFHIHCEFCGSDDLLMDLHGKKVCKSCAESIVSQDQ</sequence>
<evidence type="ECO:0000313" key="3">
    <source>
        <dbReference type="EMBL" id="MCI0183924.1"/>
    </source>
</evidence>
<dbReference type="Gene3D" id="2.10.260.10">
    <property type="match status" value="1"/>
</dbReference>
<organism evidence="3 4">
    <name type="scientific">Sulfoacidibacillus ferrooxidans</name>
    <dbReference type="NCBI Taxonomy" id="2005001"/>
    <lineage>
        <taxon>Bacteria</taxon>
        <taxon>Bacillati</taxon>
        <taxon>Bacillota</taxon>
        <taxon>Bacilli</taxon>
        <taxon>Bacillales</taxon>
        <taxon>Alicyclobacillaceae</taxon>
        <taxon>Sulfoacidibacillus</taxon>
    </lineage>
</organism>
<dbReference type="NCBIfam" id="TIGR01439">
    <property type="entry name" value="lp_hng_hel_AbrB"/>
    <property type="match status" value="1"/>
</dbReference>
<keyword evidence="1" id="KW-0238">DNA-binding</keyword>
<dbReference type="PANTHER" id="PTHR36432:SF1">
    <property type="entry name" value="STAGE V SPORULATION PROTEIN T"/>
    <property type="match status" value="1"/>
</dbReference>
<feature type="domain" description="SpoVT-AbrB" evidence="2">
    <location>
        <begin position="5"/>
        <end position="51"/>
    </location>
</feature>
<dbReference type="InterPro" id="IPR007159">
    <property type="entry name" value="SpoVT-AbrB_dom"/>
</dbReference>
<dbReference type="SUPFAM" id="SSF89447">
    <property type="entry name" value="AbrB/MazE/MraZ-like"/>
    <property type="match status" value="1"/>
</dbReference>
<accession>A0A9X2ACM2</accession>
<gene>
    <name evidence="3" type="primary">abrB_2</name>
    <name evidence="3" type="ORF">MM817_02216</name>
</gene>
<dbReference type="PANTHER" id="PTHR36432">
    <property type="match status" value="1"/>
</dbReference>
<dbReference type="PROSITE" id="PS51740">
    <property type="entry name" value="SPOVT_ABRB"/>
    <property type="match status" value="1"/>
</dbReference>
<dbReference type="Pfam" id="PF04014">
    <property type="entry name" value="MazE_antitoxin"/>
    <property type="match status" value="1"/>
</dbReference>
<evidence type="ECO:0000313" key="4">
    <source>
        <dbReference type="Proteomes" id="UP001139263"/>
    </source>
</evidence>
<dbReference type="EMBL" id="JALBUF010000007">
    <property type="protein sequence ID" value="MCI0183924.1"/>
    <property type="molecule type" value="Genomic_DNA"/>
</dbReference>
<evidence type="ECO:0000259" key="2">
    <source>
        <dbReference type="PROSITE" id="PS51740"/>
    </source>
</evidence>
<proteinExistence type="predicted"/>
<dbReference type="RefSeq" id="WP_241714888.1">
    <property type="nucleotide sequence ID" value="NZ_JALBUF010000007.1"/>
</dbReference>
<dbReference type="GO" id="GO:0003677">
    <property type="term" value="F:DNA binding"/>
    <property type="evidence" value="ECO:0007669"/>
    <property type="project" value="UniProtKB-UniRule"/>
</dbReference>
<keyword evidence="4" id="KW-1185">Reference proteome</keyword>
<dbReference type="AlphaFoldDB" id="A0A9X2ACM2"/>